<keyword evidence="3" id="KW-1185">Reference proteome</keyword>
<comment type="caution">
    <text evidence="2">The sequence shown here is derived from an EMBL/GenBank/DDBJ whole genome shotgun (WGS) entry which is preliminary data.</text>
</comment>
<organism evidence="2 3">
    <name type="scientific">Tubulinosema ratisbonensis</name>
    <dbReference type="NCBI Taxonomy" id="291195"/>
    <lineage>
        <taxon>Eukaryota</taxon>
        <taxon>Fungi</taxon>
        <taxon>Fungi incertae sedis</taxon>
        <taxon>Microsporidia</taxon>
        <taxon>Tubulinosematoidea</taxon>
        <taxon>Tubulinosematidae</taxon>
        <taxon>Tubulinosema</taxon>
    </lineage>
</organism>
<accession>A0A437AM55</accession>
<reference evidence="2 3" key="1">
    <citation type="submission" date="2018-10" db="EMBL/GenBank/DDBJ databases">
        <title>Draft genome sequence of the microsporidian Tubulinosema ratisbonensis.</title>
        <authorList>
            <person name="Polonais V."/>
            <person name="Peyretaillade E."/>
            <person name="Niehus S."/>
            <person name="Wawrzyniak I."/>
            <person name="Franchet A."/>
            <person name="Gaspin C."/>
            <person name="Reichstadt M."/>
            <person name="Belser C."/>
            <person name="Labadie K."/>
            <person name="Delbac F."/>
            <person name="Ferrandon D."/>
        </authorList>
    </citation>
    <scope>NUCLEOTIDE SEQUENCE [LARGE SCALE GENOMIC DNA]</scope>
    <source>
        <strain evidence="2 3">Franzen</strain>
    </source>
</reference>
<keyword evidence="1" id="KW-0732">Signal</keyword>
<evidence type="ECO:0000313" key="2">
    <source>
        <dbReference type="EMBL" id="RVD92159.1"/>
    </source>
</evidence>
<gene>
    <name evidence="2" type="ORF">TUBRATIS_13460</name>
</gene>
<protein>
    <submittedName>
        <fullName evidence="2">Uncharacterized protein</fullName>
    </submittedName>
</protein>
<feature type="chain" id="PRO_5019236566" evidence="1">
    <location>
        <begin position="19"/>
        <end position="149"/>
    </location>
</feature>
<evidence type="ECO:0000256" key="1">
    <source>
        <dbReference type="SAM" id="SignalP"/>
    </source>
</evidence>
<evidence type="ECO:0000313" key="3">
    <source>
        <dbReference type="Proteomes" id="UP000282876"/>
    </source>
</evidence>
<dbReference type="Proteomes" id="UP000282876">
    <property type="component" value="Unassembled WGS sequence"/>
</dbReference>
<dbReference type="AlphaFoldDB" id="A0A437AM55"/>
<proteinExistence type="predicted"/>
<dbReference type="VEuPathDB" id="MicrosporidiaDB:TUBRATIS_13460"/>
<dbReference type="EMBL" id="RCSS01000294">
    <property type="protein sequence ID" value="RVD92159.1"/>
    <property type="molecule type" value="Genomic_DNA"/>
</dbReference>
<dbReference type="OrthoDB" id="10263003at2759"/>
<sequence length="149" mass="17654">MILLLFIFVKNTIPAIETSKEVKNNLNSVKKEFEKSRKDALKNPLIVKNEANSTNYDFANEFLQLLDEIQEKLTCIFNMKNIELTTNEIKYIEIIKNTVNFEKEAMDFRRNNLFKTDNSFMFYSTKVFGLKQYNNYLNNLISNKLRTNQ</sequence>
<name>A0A437AM55_9MICR</name>
<feature type="signal peptide" evidence="1">
    <location>
        <begin position="1"/>
        <end position="18"/>
    </location>
</feature>